<feature type="transmembrane region" description="Helical" evidence="1">
    <location>
        <begin position="53"/>
        <end position="73"/>
    </location>
</feature>
<feature type="transmembrane region" description="Helical" evidence="1">
    <location>
        <begin position="12"/>
        <end position="32"/>
    </location>
</feature>
<dbReference type="AlphaFoldDB" id="A0A5J6PVA1"/>
<keyword evidence="1" id="KW-0812">Transmembrane</keyword>
<organism evidence="2 3">
    <name type="scientific">Neisseria zalophi</name>
    <dbReference type="NCBI Taxonomy" id="640030"/>
    <lineage>
        <taxon>Bacteria</taxon>
        <taxon>Pseudomonadati</taxon>
        <taxon>Pseudomonadota</taxon>
        <taxon>Betaproteobacteria</taxon>
        <taxon>Neisseriales</taxon>
        <taxon>Neisseriaceae</taxon>
        <taxon>Neisseria</taxon>
    </lineage>
</organism>
<evidence type="ECO:0000313" key="2">
    <source>
        <dbReference type="EMBL" id="QEY26164.1"/>
    </source>
</evidence>
<evidence type="ECO:0000256" key="1">
    <source>
        <dbReference type="SAM" id="Phobius"/>
    </source>
</evidence>
<sequence length="124" mass="14919">MLQIINQYFPIILITYLLIISYMCIYLNIISYNLIGKIKQIPDLHHMMGKPNVFYFVYQFPFYLDYKFLFFIIKNPCFLTLTYLTTKDNLLKIKIYSKILLYMHSIIPISLVLLCIYNIIKILL</sequence>
<keyword evidence="1" id="KW-1133">Transmembrane helix</keyword>
<keyword evidence="1" id="KW-0472">Membrane</keyword>
<dbReference type="EMBL" id="CP031700">
    <property type="protein sequence ID" value="QEY26164.1"/>
    <property type="molecule type" value="Genomic_DNA"/>
</dbReference>
<feature type="transmembrane region" description="Helical" evidence="1">
    <location>
        <begin position="99"/>
        <end position="120"/>
    </location>
</feature>
<dbReference type="KEGG" id="nzl:D0T92_06225"/>
<keyword evidence="3" id="KW-1185">Reference proteome</keyword>
<name>A0A5J6PVA1_9NEIS</name>
<gene>
    <name evidence="2" type="ORF">D0T92_06225</name>
</gene>
<proteinExistence type="predicted"/>
<accession>A0A5J6PVA1</accession>
<protein>
    <submittedName>
        <fullName evidence="2">Uncharacterized protein</fullName>
    </submittedName>
</protein>
<reference evidence="2 3" key="1">
    <citation type="submission" date="2018-08" db="EMBL/GenBank/DDBJ databases">
        <title>Neisseria zalophi ATCC BAA-2455 complete genome.</title>
        <authorList>
            <person name="Veseli I.A."/>
            <person name="Buttler R."/>
            <person name="Mascarenhas dos Santos A.C."/>
            <person name="Pombert J.-F."/>
        </authorList>
    </citation>
    <scope>NUCLEOTIDE SEQUENCE [LARGE SCALE GENOMIC DNA]</scope>
    <source>
        <strain evidence="2 3">ATCC BAA-2455</strain>
    </source>
</reference>
<dbReference type="Proteomes" id="UP000325713">
    <property type="component" value="Chromosome"/>
</dbReference>
<evidence type="ECO:0000313" key="3">
    <source>
        <dbReference type="Proteomes" id="UP000325713"/>
    </source>
</evidence>